<sequence length="131" mass="14112">MTVTRIVHVALWTADLDRLAAFYERVFAAHAGARYESRRRPGFVSRFITLTDGPAIEIMQAPWLGPAGDPSAERPGYAHIAIGLGSIGAVDRLAADAEREGFLASAPRRTGDGFYEAVLTDPDGNLIEITA</sequence>
<accession>A0A7T7KLG7</accession>
<protein>
    <submittedName>
        <fullName evidence="2">VOC family protein</fullName>
    </submittedName>
</protein>
<dbReference type="AlphaFoldDB" id="A0A7T7KLG7"/>
<dbReference type="PANTHER" id="PTHR36113:SF1">
    <property type="entry name" value="GLYOXALASE_BLEOMYCIN RESISTANCE PROTEIN_DIOXYGENASE"/>
    <property type="match status" value="1"/>
</dbReference>
<dbReference type="PROSITE" id="PS51819">
    <property type="entry name" value="VOC"/>
    <property type="match status" value="1"/>
</dbReference>
<dbReference type="InterPro" id="IPR029068">
    <property type="entry name" value="Glyas_Bleomycin-R_OHBP_Dase"/>
</dbReference>
<dbReference type="PANTHER" id="PTHR36113">
    <property type="entry name" value="LYASE, PUTATIVE-RELATED-RELATED"/>
    <property type="match status" value="1"/>
</dbReference>
<dbReference type="Gene3D" id="3.10.180.10">
    <property type="entry name" value="2,3-Dihydroxybiphenyl 1,2-Dioxygenase, domain 1"/>
    <property type="match status" value="1"/>
</dbReference>
<evidence type="ECO:0000313" key="3">
    <source>
        <dbReference type="Proteomes" id="UP000596083"/>
    </source>
</evidence>
<dbReference type="RefSeq" id="WP_200336287.1">
    <property type="nucleotide sequence ID" value="NZ_CP066786.1"/>
</dbReference>
<dbReference type="Proteomes" id="UP000596083">
    <property type="component" value="Chromosome"/>
</dbReference>
<dbReference type="InterPro" id="IPR004360">
    <property type="entry name" value="Glyas_Fos-R_dOase_dom"/>
</dbReference>
<reference evidence="2 3" key="1">
    <citation type="submission" date="2020-12" db="EMBL/GenBank/DDBJ databases">
        <authorList>
            <person name="Zheng R.K."/>
            <person name="Sun C.M."/>
        </authorList>
    </citation>
    <scope>NUCLEOTIDE SEQUENCE [LARGE SCALE GENOMIC DNA]</scope>
    <source>
        <strain evidence="2 3">ZRK001</strain>
    </source>
</reference>
<dbReference type="SUPFAM" id="SSF54593">
    <property type="entry name" value="Glyoxalase/Bleomycin resistance protein/Dihydroxybiphenyl dioxygenase"/>
    <property type="match status" value="1"/>
</dbReference>
<gene>
    <name evidence="2" type="ORF">JET14_00465</name>
</gene>
<dbReference type="InterPro" id="IPR051332">
    <property type="entry name" value="Fosfomycin_Res_Enzymes"/>
</dbReference>
<evidence type="ECO:0000313" key="2">
    <source>
        <dbReference type="EMBL" id="QQM30707.1"/>
    </source>
</evidence>
<proteinExistence type="predicted"/>
<name>A0A7T7KLG7_9HYPH</name>
<dbReference type="EMBL" id="CP066786">
    <property type="protein sequence ID" value="QQM30707.1"/>
    <property type="molecule type" value="Genomic_DNA"/>
</dbReference>
<evidence type="ECO:0000259" key="1">
    <source>
        <dbReference type="PROSITE" id="PS51819"/>
    </source>
</evidence>
<feature type="domain" description="VOC" evidence="1">
    <location>
        <begin position="5"/>
        <end position="131"/>
    </location>
</feature>
<dbReference type="InterPro" id="IPR037523">
    <property type="entry name" value="VOC_core"/>
</dbReference>
<dbReference type="Pfam" id="PF00903">
    <property type="entry name" value="Glyoxalase"/>
    <property type="match status" value="1"/>
</dbReference>
<organism evidence="2 3">
    <name type="scientific">Martelella lutilitoris</name>
    <dbReference type="NCBI Taxonomy" id="2583532"/>
    <lineage>
        <taxon>Bacteria</taxon>
        <taxon>Pseudomonadati</taxon>
        <taxon>Pseudomonadota</taxon>
        <taxon>Alphaproteobacteria</taxon>
        <taxon>Hyphomicrobiales</taxon>
        <taxon>Aurantimonadaceae</taxon>
        <taxon>Martelella</taxon>
    </lineage>
</organism>
<dbReference type="KEGG" id="mlut:JET14_00465"/>